<dbReference type="PANTHER" id="PTHR43625">
    <property type="entry name" value="AFLATOXIN B1 ALDEHYDE REDUCTASE"/>
    <property type="match status" value="1"/>
</dbReference>
<name>A0ABT8J0E0_9MICO</name>
<dbReference type="RefSeq" id="WP_301219889.1">
    <property type="nucleotide sequence ID" value="NZ_JAROCB010000004.1"/>
</dbReference>
<dbReference type="SUPFAM" id="SSF51430">
    <property type="entry name" value="NAD(P)-linked oxidoreductase"/>
    <property type="match status" value="1"/>
</dbReference>
<keyword evidence="4" id="KW-1185">Reference proteome</keyword>
<dbReference type="InterPro" id="IPR036812">
    <property type="entry name" value="NAD(P)_OxRdtase_dom_sf"/>
</dbReference>
<feature type="domain" description="NADP-dependent oxidoreductase" evidence="2">
    <location>
        <begin position="21"/>
        <end position="294"/>
    </location>
</feature>
<dbReference type="Gene3D" id="3.20.20.100">
    <property type="entry name" value="NADP-dependent oxidoreductase domain"/>
    <property type="match status" value="1"/>
</dbReference>
<sequence length="295" mass="31322">MTGTITRPGGTARLGARTVSRIGYGAMALERFEHDPEPAVALLRRAAELGIDHIDTADFYGRSVSNDLIRRAFGNDEAITVVTKVGAVRVEGGSFPLALEQRPEQLREQVNANLHSLGRERLDVVNLRRPEVGPGITVPDDELVDLDDQLAELIALREEGVIGAIGLSAVRHATVQRALPAGIACVQNAFSVLSRDHEDTLALCLAEGVAWVPYFPLGSGFPQLPSVTDDPVAREVAAELGVTPAQVGLAWLLGHAPNILLIPGTGSIPHLEENAAAGDVSLTADQRERLDAIAA</sequence>
<comment type="caution">
    <text evidence="3">The sequence shown here is derived from an EMBL/GenBank/DDBJ whole genome shotgun (WGS) entry which is preliminary data.</text>
</comment>
<evidence type="ECO:0000259" key="2">
    <source>
        <dbReference type="Pfam" id="PF00248"/>
    </source>
</evidence>
<dbReference type="CDD" id="cd19088">
    <property type="entry name" value="AKR_AKR13B1"/>
    <property type="match status" value="1"/>
</dbReference>
<accession>A0ABT8J0E0</accession>
<dbReference type="EMBL" id="JAROCB010000004">
    <property type="protein sequence ID" value="MDN4598553.1"/>
    <property type="molecule type" value="Genomic_DNA"/>
</dbReference>
<keyword evidence="1" id="KW-0560">Oxidoreductase</keyword>
<dbReference type="Pfam" id="PF00248">
    <property type="entry name" value="Aldo_ket_red"/>
    <property type="match status" value="1"/>
</dbReference>
<dbReference type="InterPro" id="IPR020471">
    <property type="entry name" value="AKR"/>
</dbReference>
<dbReference type="Proteomes" id="UP001174210">
    <property type="component" value="Unassembled WGS sequence"/>
</dbReference>
<dbReference type="PRINTS" id="PR00069">
    <property type="entry name" value="ALDKETRDTASE"/>
</dbReference>
<gene>
    <name evidence="3" type="ORF">P5G59_15475</name>
</gene>
<proteinExistence type="predicted"/>
<organism evidence="3 4">
    <name type="scientific">Leifsonia virtsii</name>
    <dbReference type="NCBI Taxonomy" id="3035915"/>
    <lineage>
        <taxon>Bacteria</taxon>
        <taxon>Bacillati</taxon>
        <taxon>Actinomycetota</taxon>
        <taxon>Actinomycetes</taxon>
        <taxon>Micrococcales</taxon>
        <taxon>Microbacteriaceae</taxon>
        <taxon>Leifsonia</taxon>
    </lineage>
</organism>
<dbReference type="PANTHER" id="PTHR43625:SF40">
    <property type="entry name" value="ALDO-KETO REDUCTASE YAKC [NADP(+)]"/>
    <property type="match status" value="1"/>
</dbReference>
<dbReference type="InterPro" id="IPR050791">
    <property type="entry name" value="Aldo-Keto_reductase"/>
</dbReference>
<evidence type="ECO:0000256" key="1">
    <source>
        <dbReference type="ARBA" id="ARBA00023002"/>
    </source>
</evidence>
<evidence type="ECO:0000313" key="4">
    <source>
        <dbReference type="Proteomes" id="UP001174210"/>
    </source>
</evidence>
<reference evidence="3" key="1">
    <citation type="submission" date="2023-03" db="EMBL/GenBank/DDBJ databases">
        <title>MT1 and MT2 Draft Genomes of Novel Species.</title>
        <authorList>
            <person name="Venkateswaran K."/>
        </authorList>
    </citation>
    <scope>NUCLEOTIDE SEQUENCE</scope>
    <source>
        <strain evidence="3">F6_8S_P_1A</strain>
    </source>
</reference>
<evidence type="ECO:0000313" key="3">
    <source>
        <dbReference type="EMBL" id="MDN4598553.1"/>
    </source>
</evidence>
<protein>
    <submittedName>
        <fullName evidence="3">Aldo/keto reductase</fullName>
    </submittedName>
</protein>
<dbReference type="InterPro" id="IPR023210">
    <property type="entry name" value="NADP_OxRdtase_dom"/>
</dbReference>